<dbReference type="RefSeq" id="WP_211243545.1">
    <property type="nucleotide sequence ID" value="NZ_SUMF01000063.1"/>
</dbReference>
<dbReference type="Proteomes" id="UP000310016">
    <property type="component" value="Unassembled WGS sequence"/>
</dbReference>
<protein>
    <submittedName>
        <fullName evidence="1">Uncharacterized protein</fullName>
    </submittedName>
</protein>
<comment type="caution">
    <text evidence="1">The sequence shown here is derived from an EMBL/GenBank/DDBJ whole genome shotgun (WGS) entry which is preliminary data.</text>
</comment>
<organism evidence="1 2">
    <name type="scientific">Chitiniphilus eburneus</name>
    <dbReference type="NCBI Taxonomy" id="2571148"/>
    <lineage>
        <taxon>Bacteria</taxon>
        <taxon>Pseudomonadati</taxon>
        <taxon>Pseudomonadota</taxon>
        <taxon>Betaproteobacteria</taxon>
        <taxon>Neisseriales</taxon>
        <taxon>Chitinibacteraceae</taxon>
        <taxon>Chitiniphilus</taxon>
    </lineage>
</organism>
<dbReference type="AlphaFoldDB" id="A0A4V6WHX6"/>
<proteinExistence type="predicted"/>
<name>A0A4V6WHX6_9NEIS</name>
<feature type="non-terminal residue" evidence="1">
    <location>
        <position position="162"/>
    </location>
</feature>
<sequence length="162" mass="15733">MAIDPIAAVSPNVVPPVVLPAATQPGAVRTAEPLPLLVTPVDEDGRGTEVTRLVDEIGAASVAASKADPLRLRVPGPFDDPFNVSSLGFAESRAANGVTARAAQAATDIATTGAQDVVGAQLAAAAAAAAGAAPTAALAGSPEALVRAGVTSAALRTGALDP</sequence>
<evidence type="ECO:0000313" key="1">
    <source>
        <dbReference type="EMBL" id="TJZ62668.1"/>
    </source>
</evidence>
<reference evidence="1 2" key="1">
    <citation type="submission" date="2019-04" db="EMBL/GenBank/DDBJ databases">
        <title>Chitiniphilus eburnea sp. nov., a novel chitinolytic bacterium isolated from aquaculture sludge.</title>
        <authorList>
            <person name="Sheng M."/>
        </authorList>
    </citation>
    <scope>NUCLEOTIDE SEQUENCE [LARGE SCALE GENOMIC DNA]</scope>
    <source>
        <strain evidence="1 2">HX-2-15</strain>
    </source>
</reference>
<gene>
    <name evidence="1" type="ORF">FAZ21_19805</name>
</gene>
<dbReference type="EMBL" id="SUMF01000063">
    <property type="protein sequence ID" value="TJZ62668.1"/>
    <property type="molecule type" value="Genomic_DNA"/>
</dbReference>
<accession>A0A4V6WHX6</accession>
<evidence type="ECO:0000313" key="2">
    <source>
        <dbReference type="Proteomes" id="UP000310016"/>
    </source>
</evidence>
<keyword evidence="2" id="KW-1185">Reference proteome</keyword>